<reference evidence="5" key="1">
    <citation type="journal article" date="2019" name="Int. J. Syst. Evol. Microbiol.">
        <title>The Global Catalogue of Microorganisms (GCM) 10K type strain sequencing project: providing services to taxonomists for standard genome sequencing and annotation.</title>
        <authorList>
            <consortium name="The Broad Institute Genomics Platform"/>
            <consortium name="The Broad Institute Genome Sequencing Center for Infectious Disease"/>
            <person name="Wu L."/>
            <person name="Ma J."/>
        </authorList>
    </citation>
    <scope>NUCLEOTIDE SEQUENCE [LARGE SCALE GENOMIC DNA]</scope>
    <source>
        <strain evidence="5">JCM 1365</strain>
    </source>
</reference>
<proteinExistence type="predicted"/>
<feature type="domain" description="N-acetyltransferase" evidence="3">
    <location>
        <begin position="3"/>
        <end position="144"/>
    </location>
</feature>
<dbReference type="PANTHER" id="PTHR43800">
    <property type="entry name" value="PEPTIDYL-LYSINE N-ACETYLTRANSFERASE YJAB"/>
    <property type="match status" value="1"/>
</dbReference>
<evidence type="ECO:0000256" key="2">
    <source>
        <dbReference type="ARBA" id="ARBA00023315"/>
    </source>
</evidence>
<accession>A0ABQ2I7B5</accession>
<dbReference type="Proteomes" id="UP000623461">
    <property type="component" value="Unassembled WGS sequence"/>
</dbReference>
<dbReference type="EMBL" id="BMNZ01000005">
    <property type="protein sequence ID" value="GGN00089.1"/>
    <property type="molecule type" value="Genomic_DNA"/>
</dbReference>
<keyword evidence="2" id="KW-0012">Acyltransferase</keyword>
<dbReference type="Pfam" id="PF13427">
    <property type="entry name" value="AadA_C"/>
    <property type="match status" value="1"/>
</dbReference>
<dbReference type="Gene3D" id="3.40.630.30">
    <property type="match status" value="1"/>
</dbReference>
<name>A0ABQ2I7B5_9MICO</name>
<dbReference type="SUPFAM" id="SSF81301">
    <property type="entry name" value="Nucleotidyltransferase"/>
    <property type="match status" value="1"/>
</dbReference>
<sequence length="427" mass="45531">MLPDVRPASPRDLEHLPTLEAAADALFAAAGIGPLPPGVGSVEELAGAAAVLVVGDPVVGFARLERVDGQAHLEQLSVHPSAARRGVGAALLEAAAGWAARSGHDALTLCTFADVPWNAPFYARHGFVELTDLGPGLRLLRETERRLGLDALGRRVVLRRGVGPEAVLADLAAGLGAALGDDLLGLYTHGSLVAGDFAPSRSDLDVLAVVARAPDDAMLAAVAPVHTALAERHPGWRGRVEVETVARSTVEAYAGRHVDAAARREDPIMRISPGEALHLLPASNHRVLTWATVRATGRVLSGAPAAEVLPAWPEHVVEEALLDHVRDWPDWVETMTTVGAQAYSVLSVCRAWCATVGRERLSKRAAADRFVGDHPQDADLVVWARDWWYSDGPDTEPSRYDEVRDFVVRTTRSVVDASQKASPVSRS</sequence>
<dbReference type="SUPFAM" id="SSF55729">
    <property type="entry name" value="Acyl-CoA N-acyltransferases (Nat)"/>
    <property type="match status" value="1"/>
</dbReference>
<comment type="caution">
    <text evidence="4">The sequence shown here is derived from an EMBL/GenBank/DDBJ whole genome shotgun (WGS) entry which is preliminary data.</text>
</comment>
<dbReference type="PANTHER" id="PTHR43800:SF1">
    <property type="entry name" value="PEPTIDYL-LYSINE N-ACETYLTRANSFERASE YJAB"/>
    <property type="match status" value="1"/>
</dbReference>
<dbReference type="RefSeq" id="WP_081920508.1">
    <property type="nucleotide sequence ID" value="NZ_BMNZ01000005.1"/>
</dbReference>
<dbReference type="PROSITE" id="PS51186">
    <property type="entry name" value="GNAT"/>
    <property type="match status" value="1"/>
</dbReference>
<evidence type="ECO:0000313" key="5">
    <source>
        <dbReference type="Proteomes" id="UP000623461"/>
    </source>
</evidence>
<dbReference type="InterPro" id="IPR000182">
    <property type="entry name" value="GNAT_dom"/>
</dbReference>
<evidence type="ECO:0000313" key="4">
    <source>
        <dbReference type="EMBL" id="GGN00089.1"/>
    </source>
</evidence>
<protein>
    <recommendedName>
        <fullName evidence="3">N-acetyltransferase domain-containing protein</fullName>
    </recommendedName>
</protein>
<organism evidence="4 5">
    <name type="scientific">Terrabacter tumescens</name>
    <dbReference type="NCBI Taxonomy" id="60443"/>
    <lineage>
        <taxon>Bacteria</taxon>
        <taxon>Bacillati</taxon>
        <taxon>Actinomycetota</taxon>
        <taxon>Actinomycetes</taxon>
        <taxon>Micrococcales</taxon>
        <taxon>Intrasporangiaceae</taxon>
        <taxon>Terrabacter</taxon>
    </lineage>
</organism>
<gene>
    <name evidence="4" type="ORF">GCM10009721_29010</name>
</gene>
<dbReference type="InterPro" id="IPR016181">
    <property type="entry name" value="Acyl_CoA_acyltransferase"/>
</dbReference>
<keyword evidence="1" id="KW-0808">Transferase</keyword>
<keyword evidence="5" id="KW-1185">Reference proteome</keyword>
<dbReference type="InterPro" id="IPR025184">
    <property type="entry name" value="AadA_C"/>
</dbReference>
<evidence type="ECO:0000259" key="3">
    <source>
        <dbReference type="PROSITE" id="PS51186"/>
    </source>
</evidence>
<dbReference type="InterPro" id="IPR043519">
    <property type="entry name" value="NT_sf"/>
</dbReference>
<evidence type="ECO:0000256" key="1">
    <source>
        <dbReference type="ARBA" id="ARBA00022679"/>
    </source>
</evidence>
<dbReference type="Pfam" id="PF13508">
    <property type="entry name" value="Acetyltransf_7"/>
    <property type="match status" value="1"/>
</dbReference>